<dbReference type="AlphaFoldDB" id="A0A7S2MBR6"/>
<evidence type="ECO:0000256" key="1">
    <source>
        <dbReference type="ARBA" id="ARBA00022574"/>
    </source>
</evidence>
<dbReference type="PANTHER" id="PTHR11227">
    <property type="entry name" value="WD-REPEAT PROTEIN INTERACTING WITH PHOSPHOINOSIDES WIPI -RELATED"/>
    <property type="match status" value="1"/>
</dbReference>
<proteinExistence type="inferred from homology"/>
<dbReference type="InterPro" id="IPR015943">
    <property type="entry name" value="WD40/YVTN_repeat-like_dom_sf"/>
</dbReference>
<dbReference type="InterPro" id="IPR048720">
    <property type="entry name" value="PROPPIN"/>
</dbReference>
<feature type="region of interest" description="Disordered" evidence="4">
    <location>
        <begin position="551"/>
        <end position="571"/>
    </location>
</feature>
<keyword evidence="2" id="KW-0677">Repeat</keyword>
<feature type="region of interest" description="Disordered" evidence="4">
    <location>
        <begin position="34"/>
        <end position="128"/>
    </location>
</feature>
<evidence type="ECO:0000313" key="5">
    <source>
        <dbReference type="EMBL" id="CAD9629328.1"/>
    </source>
</evidence>
<keyword evidence="1" id="KW-0853">WD repeat</keyword>
<feature type="compositionally biased region" description="Low complexity" evidence="4">
    <location>
        <begin position="77"/>
        <end position="91"/>
    </location>
</feature>
<evidence type="ECO:0000256" key="2">
    <source>
        <dbReference type="ARBA" id="ARBA00022737"/>
    </source>
</evidence>
<feature type="region of interest" description="Disordered" evidence="4">
    <location>
        <begin position="1"/>
        <end position="22"/>
    </location>
</feature>
<dbReference type="InterPro" id="IPR001680">
    <property type="entry name" value="WD40_rpt"/>
</dbReference>
<name>A0A7S2MBR6_9STRA</name>
<evidence type="ECO:0000256" key="3">
    <source>
        <dbReference type="ARBA" id="ARBA00025740"/>
    </source>
</evidence>
<dbReference type="EMBL" id="HBGZ01031261">
    <property type="protein sequence ID" value="CAD9629328.1"/>
    <property type="molecule type" value="Transcribed_RNA"/>
</dbReference>
<feature type="compositionally biased region" description="Low complexity" evidence="4">
    <location>
        <begin position="107"/>
        <end position="128"/>
    </location>
</feature>
<dbReference type="SMART" id="SM00320">
    <property type="entry name" value="WD40"/>
    <property type="match status" value="2"/>
</dbReference>
<comment type="similarity">
    <text evidence="3">Belongs to the WD repeat PROPPIN family.</text>
</comment>
<dbReference type="GO" id="GO:0005737">
    <property type="term" value="C:cytoplasm"/>
    <property type="evidence" value="ECO:0007669"/>
    <property type="project" value="UniProtKB-ARBA"/>
</dbReference>
<reference evidence="5" key="1">
    <citation type="submission" date="2021-01" db="EMBL/GenBank/DDBJ databases">
        <authorList>
            <person name="Corre E."/>
            <person name="Pelletier E."/>
            <person name="Niang G."/>
            <person name="Scheremetjew M."/>
            <person name="Finn R."/>
            <person name="Kale V."/>
            <person name="Holt S."/>
            <person name="Cochrane G."/>
            <person name="Meng A."/>
            <person name="Brown T."/>
            <person name="Cohen L."/>
        </authorList>
    </citation>
    <scope>NUCLEOTIDE SEQUENCE</scope>
    <source>
        <strain evidence="5">SM1012Den-03</strain>
    </source>
</reference>
<dbReference type="InterPro" id="IPR036322">
    <property type="entry name" value="WD40_repeat_dom_sf"/>
</dbReference>
<feature type="compositionally biased region" description="Polar residues" evidence="4">
    <location>
        <begin position="59"/>
        <end position="69"/>
    </location>
</feature>
<accession>A0A7S2MBR6</accession>
<sequence length="629" mass="69050">MLPETTVLPPSRSMDEEDDATELLSESLFHSCMSSFDDNQMDDDDVKEVADADEEKASSPDSQRSITESRQPHEVTATEATTSSDATDSMTQPAAAETFEVSHAETNNSTGGVNSTSSASNSNSSWSLLSESNERPTIHSITFNRDRTCLIVSTSVGVRIRTLESIHLMNNDDDNTDNNHSNNLTYDVPLLPDGASYSQLLHNTSLLVVIKPSTPRCCYLYNAKNAAFPLAALPLSAAVKRVELTRRVLAALTVDGRVHVFHMADGGGDLTQKMNDTEGRKALRPTWIQTLNIMHPSDSCRSLTRGMDIFNVGSYFDLSCEEELPLLVCKSFNGTSGTIRVYDPTVVEEVSIINKNSSSNVSVGSGAGSNASSWDYYQSTTPTKKKKRRIKLLSTIDAHEHSVTRMVIGSSGSQSFLATTSSKGTTIRLFGLPRGDFLWEFHRGSRSCQFYSLAWSGSADRLVTYGSSGTVHVFSWPKEKDVHVDETSNTDHVEEGDFQHVTDSSTRSGSSFHTQKKALEKPLLRRIGASIRQPKKATTTKPLKHRSFAKLKYKPPTASPTDSKKRNPQSQSIIVSLLDRRNDGGTIDKNDLAQNEGTLVMCSIDGELRQYSVTNEGHIQLAQLEDVLS</sequence>
<protein>
    <submittedName>
        <fullName evidence="5">Uncharacterized protein</fullName>
    </submittedName>
</protein>
<feature type="compositionally biased region" description="Basic and acidic residues" evidence="4">
    <location>
        <begin position="47"/>
        <end position="58"/>
    </location>
</feature>
<organism evidence="5">
    <name type="scientific">Skeletonema marinoi</name>
    <dbReference type="NCBI Taxonomy" id="267567"/>
    <lineage>
        <taxon>Eukaryota</taxon>
        <taxon>Sar</taxon>
        <taxon>Stramenopiles</taxon>
        <taxon>Ochrophyta</taxon>
        <taxon>Bacillariophyta</taxon>
        <taxon>Coscinodiscophyceae</taxon>
        <taxon>Thalassiosirophycidae</taxon>
        <taxon>Thalassiosirales</taxon>
        <taxon>Skeletonemataceae</taxon>
        <taxon>Skeletonema</taxon>
        <taxon>Skeletonema marinoi-dohrnii complex</taxon>
    </lineage>
</organism>
<gene>
    <name evidence="5" type="ORF">SMAR0320_LOCUS22280</name>
</gene>
<dbReference type="SUPFAM" id="SSF50978">
    <property type="entry name" value="WD40 repeat-like"/>
    <property type="match status" value="1"/>
</dbReference>
<dbReference type="Pfam" id="PF21032">
    <property type="entry name" value="PROPPIN"/>
    <property type="match status" value="1"/>
</dbReference>
<dbReference type="Gene3D" id="2.130.10.10">
    <property type="entry name" value="YVTN repeat-like/Quinoprotein amine dehydrogenase"/>
    <property type="match status" value="1"/>
</dbReference>
<evidence type="ECO:0000256" key="4">
    <source>
        <dbReference type="SAM" id="MobiDB-lite"/>
    </source>
</evidence>